<evidence type="ECO:0000259" key="1">
    <source>
        <dbReference type="Pfam" id="PF01850"/>
    </source>
</evidence>
<keyword evidence="2" id="KW-0614">Plasmid</keyword>
<dbReference type="EMBL" id="JTHE03000097">
    <property type="protein sequence ID" value="MCM1984463.1"/>
    <property type="molecule type" value="Genomic_DNA"/>
</dbReference>
<name>A0ABD4T7M3_9CYAN</name>
<proteinExistence type="predicted"/>
<organism evidence="2 3">
    <name type="scientific">Lyngbya confervoides BDU141951</name>
    <dbReference type="NCBI Taxonomy" id="1574623"/>
    <lineage>
        <taxon>Bacteria</taxon>
        <taxon>Bacillati</taxon>
        <taxon>Cyanobacteriota</taxon>
        <taxon>Cyanophyceae</taxon>
        <taxon>Oscillatoriophycideae</taxon>
        <taxon>Oscillatoriales</taxon>
        <taxon>Microcoleaceae</taxon>
        <taxon>Lyngbya</taxon>
    </lineage>
</organism>
<dbReference type="Gene3D" id="3.40.50.1010">
    <property type="entry name" value="5'-nuclease"/>
    <property type="match status" value="1"/>
</dbReference>
<dbReference type="SUPFAM" id="SSF88723">
    <property type="entry name" value="PIN domain-like"/>
    <property type="match status" value="1"/>
</dbReference>
<dbReference type="Pfam" id="PF01850">
    <property type="entry name" value="PIN"/>
    <property type="match status" value="1"/>
</dbReference>
<gene>
    <name evidence="2" type="ORF">QQ91_0016695</name>
</gene>
<feature type="domain" description="PIN" evidence="1">
    <location>
        <begin position="2"/>
        <end position="135"/>
    </location>
</feature>
<comment type="caution">
    <text evidence="2">The sequence shown here is derived from an EMBL/GenBank/DDBJ whole genome shotgun (WGS) entry which is preliminary data.</text>
</comment>
<protein>
    <submittedName>
        <fullName evidence="2">PIN domain-containing protein</fullName>
    </submittedName>
</protein>
<dbReference type="InterPro" id="IPR002716">
    <property type="entry name" value="PIN_dom"/>
</dbReference>
<dbReference type="AlphaFoldDB" id="A0ABD4T7M3"/>
<keyword evidence="3" id="KW-1185">Reference proteome</keyword>
<dbReference type="Proteomes" id="UP000031561">
    <property type="component" value="Unassembled WGS sequence"/>
</dbReference>
<evidence type="ECO:0000313" key="2">
    <source>
        <dbReference type="EMBL" id="MCM1984463.1"/>
    </source>
</evidence>
<geneLocation type="plasmid" evidence="2">
    <name>unnamed21</name>
</geneLocation>
<dbReference type="InterPro" id="IPR029060">
    <property type="entry name" value="PIN-like_dom_sf"/>
</dbReference>
<evidence type="ECO:0000313" key="3">
    <source>
        <dbReference type="Proteomes" id="UP000031561"/>
    </source>
</evidence>
<dbReference type="RefSeq" id="WP_166283232.1">
    <property type="nucleotide sequence ID" value="NZ_JTHE03000097.1"/>
</dbReference>
<reference evidence="2 3" key="1">
    <citation type="journal article" date="2015" name="Genome Announc.">
        <title>Draft Genome Sequence of Filamentous Marine Cyanobacterium Lyngbya confervoides Strain BDU141951.</title>
        <authorList>
            <person name="Chandrababunaidu M.M."/>
            <person name="Sen D."/>
            <person name="Tripathy S."/>
        </authorList>
    </citation>
    <scope>NUCLEOTIDE SEQUENCE [LARGE SCALE GENOMIC DNA]</scope>
    <source>
        <strain evidence="2 3">BDU141951</strain>
    </source>
</reference>
<sequence length="153" mass="17785">MILIDTNVILRVEQENNVQYDEARNAIAVIFRNPKLRGVIVPQVMNEYWSVCTRPATSRGGFGWTTEVTAQRLSAWEKAYDVLRDQPETYEHWKSLVTKYDVKGKNAHDARLVAAMLVHSLTHILTFNIEDFKRFQEIIPIHPSQVDDKFRLT</sequence>
<accession>A0ABD4T7M3</accession>